<feature type="compositionally biased region" description="Polar residues" evidence="1">
    <location>
        <begin position="31"/>
        <end position="43"/>
    </location>
</feature>
<feature type="compositionally biased region" description="Basic and acidic residues" evidence="1">
    <location>
        <begin position="445"/>
        <end position="465"/>
    </location>
</feature>
<feature type="region of interest" description="Disordered" evidence="1">
    <location>
        <begin position="1"/>
        <end position="592"/>
    </location>
</feature>
<gene>
    <name evidence="2" type="ORF">CTOB1V02_LOCUS3501</name>
</gene>
<feature type="compositionally biased region" description="Basic and acidic residues" evidence="1">
    <location>
        <begin position="401"/>
        <end position="423"/>
    </location>
</feature>
<evidence type="ECO:0000256" key="1">
    <source>
        <dbReference type="SAM" id="MobiDB-lite"/>
    </source>
</evidence>
<feature type="compositionally biased region" description="Basic and acidic residues" evidence="1">
    <location>
        <begin position="308"/>
        <end position="327"/>
    </location>
</feature>
<feature type="compositionally biased region" description="Polar residues" evidence="1">
    <location>
        <begin position="577"/>
        <end position="587"/>
    </location>
</feature>
<proteinExistence type="predicted"/>
<feature type="region of interest" description="Disordered" evidence="1">
    <location>
        <begin position="776"/>
        <end position="872"/>
    </location>
</feature>
<feature type="compositionally biased region" description="Polar residues" evidence="1">
    <location>
        <begin position="824"/>
        <end position="838"/>
    </location>
</feature>
<evidence type="ECO:0000313" key="2">
    <source>
        <dbReference type="EMBL" id="CAD7225563.1"/>
    </source>
</evidence>
<dbReference type="AlphaFoldDB" id="A0A7R8WB31"/>
<reference evidence="2" key="1">
    <citation type="submission" date="2020-11" db="EMBL/GenBank/DDBJ databases">
        <authorList>
            <person name="Tran Van P."/>
        </authorList>
    </citation>
    <scope>NUCLEOTIDE SEQUENCE</scope>
</reference>
<feature type="compositionally biased region" description="Basic residues" evidence="1">
    <location>
        <begin position="1"/>
        <end position="10"/>
    </location>
</feature>
<feature type="compositionally biased region" description="Basic and acidic residues" evidence="1">
    <location>
        <begin position="46"/>
        <end position="57"/>
    </location>
</feature>
<feature type="region of interest" description="Disordered" evidence="1">
    <location>
        <begin position="722"/>
        <end position="753"/>
    </location>
</feature>
<feature type="compositionally biased region" description="Basic and acidic residues" evidence="1">
    <location>
        <begin position="257"/>
        <end position="272"/>
    </location>
</feature>
<feature type="non-terminal residue" evidence="2">
    <location>
        <position position="1"/>
    </location>
</feature>
<feature type="compositionally biased region" description="Basic and acidic residues" evidence="1">
    <location>
        <begin position="492"/>
        <end position="501"/>
    </location>
</feature>
<feature type="compositionally biased region" description="Polar residues" evidence="1">
    <location>
        <begin position="156"/>
        <end position="168"/>
    </location>
</feature>
<organism evidence="2">
    <name type="scientific">Cyprideis torosa</name>
    <dbReference type="NCBI Taxonomy" id="163714"/>
    <lineage>
        <taxon>Eukaryota</taxon>
        <taxon>Metazoa</taxon>
        <taxon>Ecdysozoa</taxon>
        <taxon>Arthropoda</taxon>
        <taxon>Crustacea</taxon>
        <taxon>Oligostraca</taxon>
        <taxon>Ostracoda</taxon>
        <taxon>Podocopa</taxon>
        <taxon>Podocopida</taxon>
        <taxon>Cytherocopina</taxon>
        <taxon>Cytheroidea</taxon>
        <taxon>Cytherideidae</taxon>
        <taxon>Cyprideis</taxon>
    </lineage>
</organism>
<protein>
    <submittedName>
        <fullName evidence="2">Uncharacterized protein</fullName>
    </submittedName>
</protein>
<sequence length="983" mass="108210">SSHQAKKLRTKSAPNLSNPSESQRRVRHKSPTQWNQGAFSKSKGSLGDKDEEQHAGEEGAAESAPTPEPGTSDESSEPPRRHASCSTLPSSAKRKSSNLKIWKDNLSRGAPSKERGKRRPRSPFQWFSGSSRSEESLHLSAMSPGPTDELSDENRLSPSAAATYQSPDSPLPASALRSALPGRRSPGRAKAEVHFACDSSEDEREKSKPKRPFAKPKEIRNPSPPKPKVTLPVQPKPPPPGSRPKGWLVQAILAQKQAEEELEKASKGEVKRQSPPKVNGDVEETPSTPTGGGNRPSGWLVKAIIAHGKAEEEAEKKEGEVETKAEQPRAASPGRPRGWLTKAIIAHGRAEEEAERQAVEEAEKTQESSKPELPSASTVPAATAPSPRPRGWLTKAIIAHGKAEEEAEKEAAEQKAESAKPAEPETPSSPNRPRGWLVKSIIAHGKAEDEREAAEKANGEQKTEVEPQVPPKDTPRVGKRRSWLVKSIIAFGKEEEAREEQAAQEGVPEIEINGEEKEEEERPPPVPPRRSLSRTVSIWEDDYQQGGQKVENKLLKPALRKSQSCSEAPKKGGSERLLQQPSASISSPPLLRKKLESVESYPETMGLLERRNQFKTTRIQLEEIDTTENPPKIGISLSVPDLRATHSAPSSPYYMQEDTIEIPTTIGSRYFRQLPSKSRDRFKKYWVVVDIPQDSIEGSLLEPPVEFSSAAGTDLDIPGFQITDFATSSSPDTREARRSSDGSLTSSRRRHRSMSLRRDIPLEFLLSVPTIRPPEDELLRQRRRSSQMSDDWTTSSLQSVSLPPSPNPACFSPSSTSLMPPSPGQITRSPSPLATHNKNLLFPTPPPRTIRTPSPAMRTRHRRSHSSHVTCCSTPVTTSSRKYTVCGVSTTTVSQSCPQYPILADTMQYVSPRPLVIASSPRKVIREVKSSLKGSNKVVRVKELRTSPLKIIHVMEPFQGNVPQGMIEAHTYEEFQVAEHQVA</sequence>
<feature type="compositionally biased region" description="Basic and acidic residues" evidence="1">
    <location>
        <begin position="348"/>
        <end position="370"/>
    </location>
</feature>
<name>A0A7R8WB31_9CRUS</name>
<feature type="compositionally biased region" description="Acidic residues" evidence="1">
    <location>
        <begin position="512"/>
        <end position="521"/>
    </location>
</feature>
<feature type="compositionally biased region" description="Basic and acidic residues" evidence="1">
    <location>
        <begin position="101"/>
        <end position="114"/>
    </location>
</feature>
<dbReference type="EMBL" id="OB660602">
    <property type="protein sequence ID" value="CAD7225563.1"/>
    <property type="molecule type" value="Genomic_DNA"/>
</dbReference>
<accession>A0A7R8WB31</accession>
<feature type="compositionally biased region" description="Polar residues" evidence="1">
    <location>
        <begin position="12"/>
        <end position="21"/>
    </location>
</feature>
<feature type="compositionally biased region" description="Low complexity" evidence="1">
    <location>
        <begin position="374"/>
        <end position="385"/>
    </location>
</feature>